<dbReference type="EMBL" id="JAUONL010000004">
    <property type="protein sequence ID" value="MDO6357412.1"/>
    <property type="molecule type" value="Genomic_DNA"/>
</dbReference>
<evidence type="ECO:0000313" key="1">
    <source>
        <dbReference type="EMBL" id="MDO6357412.1"/>
    </source>
</evidence>
<organism evidence="1 2">
    <name type="scientific">Bacteroides caccae</name>
    <dbReference type="NCBI Taxonomy" id="47678"/>
    <lineage>
        <taxon>Bacteria</taxon>
        <taxon>Pseudomonadati</taxon>
        <taxon>Bacteroidota</taxon>
        <taxon>Bacteroidia</taxon>
        <taxon>Bacteroidales</taxon>
        <taxon>Bacteroidaceae</taxon>
        <taxon>Bacteroides</taxon>
    </lineage>
</organism>
<dbReference type="RefSeq" id="WP_303447359.1">
    <property type="nucleotide sequence ID" value="NZ_JAUONJ010000006.1"/>
</dbReference>
<accession>A0AAW7WML3</accession>
<name>A0AAW7WML3_9BACE</name>
<protein>
    <submittedName>
        <fullName evidence="1">Uncharacterized protein</fullName>
    </submittedName>
</protein>
<comment type="caution">
    <text evidence="1">The sequence shown here is derived from an EMBL/GenBank/DDBJ whole genome shotgun (WGS) entry which is preliminary data.</text>
</comment>
<dbReference type="AlphaFoldDB" id="A0AAW7WML3"/>
<evidence type="ECO:0000313" key="2">
    <source>
        <dbReference type="Proteomes" id="UP001170023"/>
    </source>
</evidence>
<dbReference type="Proteomes" id="UP001170023">
    <property type="component" value="Unassembled WGS sequence"/>
</dbReference>
<sequence>MDKPVYIDTYFRIESGYEWGYGMSKEKTEAFFAEIKSLFSQNGFTIEERKNGCPDVVMDKTRLYCHPQDLSGPVRKELIERIEKILAQGTTFQYLRTDTYGEILDLTEEEELAYYHEIHDMTIEGVFRDAFRTKRRNLYKNREELLELLVEKLRIKTFCRYSAYSNTSPVRRYVREVYDKMVAKGELVEGYKHTLSGDLPLCRTATVKELKAIKALEKGNAKTRCLNYTLPNGKTIELLSEMRTANYDFGDFDETIEDLLKAYRKATDMETKECLERQIEAQCDAFTDFLGIQYEEIQGTNFSDLSSGIRESLLAYNS</sequence>
<reference evidence="1" key="1">
    <citation type="submission" date="2023-07" db="EMBL/GenBank/DDBJ databases">
        <title>Whole Genome Sequencing of Colonoscopy isolates.</title>
        <authorList>
            <person name="Surve S.V."/>
            <person name="Valls R.A."/>
            <person name="Barrak K.E."/>
            <person name="Gardner T.B."/>
            <person name="O'Toole G.A."/>
        </authorList>
    </citation>
    <scope>NUCLEOTIDE SEQUENCE</scope>
    <source>
        <strain evidence="1">GP0119</strain>
    </source>
</reference>
<proteinExistence type="predicted"/>
<gene>
    <name evidence="1" type="ORF">Q4469_06895</name>
</gene>